<sequence length="115" mass="13076">MLKDLILTLGLLCGCFALMITLNNLTFSTQTNLLISSIFISWAILQFVGHHIYFHASYLLIMAILLMLQQFEEIFWAMTGMMAGFGIYTLLQGVVLPVLKEKLGRSFEKSPWIVK</sequence>
<name>A0ABR8W005_9GAMM</name>
<keyword evidence="3" id="KW-1185">Reference proteome</keyword>
<reference evidence="2 3" key="1">
    <citation type="submission" date="2020-08" db="EMBL/GenBank/DDBJ databases">
        <title>A Genomic Blueprint of the Chicken Gut Microbiome.</title>
        <authorList>
            <person name="Gilroy R."/>
            <person name="Ravi A."/>
            <person name="Getino M."/>
            <person name="Pursley I."/>
            <person name="Horton D.L."/>
            <person name="Alikhan N.-F."/>
            <person name="Baker D."/>
            <person name="Gharbi K."/>
            <person name="Hall N."/>
            <person name="Watson M."/>
            <person name="Adriaenssens E.M."/>
            <person name="Foster-Nyarko E."/>
            <person name="Jarju S."/>
            <person name="Secka A."/>
            <person name="Antonio M."/>
            <person name="Oren A."/>
            <person name="Chaudhuri R."/>
            <person name="La Ragione R.M."/>
            <person name="Hildebrand F."/>
            <person name="Pallen M.J."/>
        </authorList>
    </citation>
    <scope>NUCLEOTIDE SEQUENCE [LARGE SCALE GENOMIC DNA]</scope>
    <source>
        <strain evidence="2 3">Sa1BUA6</strain>
    </source>
</reference>
<dbReference type="Proteomes" id="UP000621930">
    <property type="component" value="Unassembled WGS sequence"/>
</dbReference>
<evidence type="ECO:0000256" key="1">
    <source>
        <dbReference type="SAM" id="Phobius"/>
    </source>
</evidence>
<protein>
    <submittedName>
        <fullName evidence="2">Uncharacterized protein</fullName>
    </submittedName>
</protein>
<comment type="caution">
    <text evidence="2">The sequence shown here is derived from an EMBL/GenBank/DDBJ whole genome shotgun (WGS) entry which is preliminary data.</text>
</comment>
<dbReference type="EMBL" id="JACSPT010000022">
    <property type="protein sequence ID" value="MBD8010343.1"/>
    <property type="molecule type" value="Genomic_DNA"/>
</dbReference>
<accession>A0ABR8W005</accession>
<organism evidence="2 3">
    <name type="scientific">Acinetobacter pecorum</name>
    <dbReference type="NCBI Taxonomy" id="2762215"/>
    <lineage>
        <taxon>Bacteria</taxon>
        <taxon>Pseudomonadati</taxon>
        <taxon>Pseudomonadota</taxon>
        <taxon>Gammaproteobacteria</taxon>
        <taxon>Moraxellales</taxon>
        <taxon>Moraxellaceae</taxon>
        <taxon>Acinetobacter</taxon>
    </lineage>
</organism>
<keyword evidence="1" id="KW-1133">Transmembrane helix</keyword>
<evidence type="ECO:0000313" key="2">
    <source>
        <dbReference type="EMBL" id="MBD8010343.1"/>
    </source>
</evidence>
<evidence type="ECO:0000313" key="3">
    <source>
        <dbReference type="Proteomes" id="UP000621930"/>
    </source>
</evidence>
<feature type="transmembrane region" description="Helical" evidence="1">
    <location>
        <begin position="74"/>
        <end position="99"/>
    </location>
</feature>
<proteinExistence type="predicted"/>
<keyword evidence="1" id="KW-0812">Transmembrane</keyword>
<dbReference type="PROSITE" id="PS51257">
    <property type="entry name" value="PROKAR_LIPOPROTEIN"/>
    <property type="match status" value="1"/>
</dbReference>
<feature type="transmembrane region" description="Helical" evidence="1">
    <location>
        <begin position="27"/>
        <end position="45"/>
    </location>
</feature>
<gene>
    <name evidence="2" type="ORF">H9629_13505</name>
</gene>
<keyword evidence="1" id="KW-0472">Membrane</keyword>
<dbReference type="RefSeq" id="WP_064095271.1">
    <property type="nucleotide sequence ID" value="NZ_JACSPT010000022.1"/>
</dbReference>